<sequence>MKKFALLAFAGALALASCSSDDDNNPNPPAGGGDNPDTLKTSVTTSITLKADKVHYLNGVVFVKNNATLTIEPGTIIKGIKGTKATLIVTKGAKLMAAGTTDKPIVFTSNQAANARAHGDWGGIVLVGKAKVNTTWNGVAGRRVVEGFSAADRDSYKDDIIGGGDDDSDNSGTLKYVRIEYGGIPLSTEANSELNGLTFVAVGSGTTIDHIQVSYSGDDSYEWFGGTVNAKYLVAFSGVDDDFDTDNGFRGKVQFGVSIRNKDLSDVTNASGASNGFESDNEENPPATPSSPNTAPVFSNMTILGPGVIGDGTLPAGHVFKRGAHIRRASQLSLYNSVIAGFPTGLLLDGDQTINASVAGTQAVKNTFIGMASSKKLDRVVTTVTFDVTAWFTTAAFANDISLNTAADLKLTNLTSLTAIDPKPQAGSPLLNKAAFADAKVADAFFTKVTYVGAFAEGDTWLATWTNFNPNATAY</sequence>
<dbReference type="PROSITE" id="PS51257">
    <property type="entry name" value="PROKAR_LIPOPROTEIN"/>
    <property type="match status" value="1"/>
</dbReference>
<keyword evidence="4" id="KW-1185">Reference proteome</keyword>
<feature type="chain" id="PRO_5011439864" description="T9SS C-terminal target domain-containing protein" evidence="2">
    <location>
        <begin position="22"/>
        <end position="475"/>
    </location>
</feature>
<gene>
    <name evidence="3" type="ORF">SAMN04488505_101378</name>
</gene>
<dbReference type="AlphaFoldDB" id="A0A1H7HST5"/>
<dbReference type="Proteomes" id="UP000198984">
    <property type="component" value="Unassembled WGS sequence"/>
</dbReference>
<organism evidence="3 4">
    <name type="scientific">Chitinophaga rupis</name>
    <dbReference type="NCBI Taxonomy" id="573321"/>
    <lineage>
        <taxon>Bacteria</taxon>
        <taxon>Pseudomonadati</taxon>
        <taxon>Bacteroidota</taxon>
        <taxon>Chitinophagia</taxon>
        <taxon>Chitinophagales</taxon>
        <taxon>Chitinophagaceae</taxon>
        <taxon>Chitinophaga</taxon>
    </lineage>
</organism>
<feature type="region of interest" description="Disordered" evidence="1">
    <location>
        <begin position="270"/>
        <end position="296"/>
    </location>
</feature>
<evidence type="ECO:0000256" key="1">
    <source>
        <dbReference type="SAM" id="MobiDB-lite"/>
    </source>
</evidence>
<evidence type="ECO:0008006" key="5">
    <source>
        <dbReference type="Google" id="ProtNLM"/>
    </source>
</evidence>
<accession>A0A1H7HST5</accession>
<evidence type="ECO:0000313" key="3">
    <source>
        <dbReference type="EMBL" id="SEK53238.1"/>
    </source>
</evidence>
<dbReference type="EMBL" id="FOBB01000001">
    <property type="protein sequence ID" value="SEK53238.1"/>
    <property type="molecule type" value="Genomic_DNA"/>
</dbReference>
<dbReference type="RefSeq" id="WP_202909114.1">
    <property type="nucleotide sequence ID" value="NZ_FOBB01000001.1"/>
</dbReference>
<keyword evidence="2" id="KW-0732">Signal</keyword>
<feature type="region of interest" description="Disordered" evidence="1">
    <location>
        <begin position="20"/>
        <end position="39"/>
    </location>
</feature>
<name>A0A1H7HST5_9BACT</name>
<evidence type="ECO:0000313" key="4">
    <source>
        <dbReference type="Proteomes" id="UP000198984"/>
    </source>
</evidence>
<feature type="signal peptide" evidence="2">
    <location>
        <begin position="1"/>
        <end position="21"/>
    </location>
</feature>
<dbReference type="STRING" id="573321.SAMN04488505_101378"/>
<protein>
    <recommendedName>
        <fullName evidence="5">T9SS C-terminal target domain-containing protein</fullName>
    </recommendedName>
</protein>
<evidence type="ECO:0000256" key="2">
    <source>
        <dbReference type="SAM" id="SignalP"/>
    </source>
</evidence>
<dbReference type="PANTHER" id="PTHR41339:SF1">
    <property type="entry name" value="SECRETED PROTEIN"/>
    <property type="match status" value="1"/>
</dbReference>
<reference evidence="3 4" key="1">
    <citation type="submission" date="2016-10" db="EMBL/GenBank/DDBJ databases">
        <authorList>
            <person name="de Groot N.N."/>
        </authorList>
    </citation>
    <scope>NUCLEOTIDE SEQUENCE [LARGE SCALE GENOMIC DNA]</scope>
    <source>
        <strain evidence="3 4">DSM 21039</strain>
    </source>
</reference>
<proteinExistence type="predicted"/>
<dbReference type="PANTHER" id="PTHR41339">
    <property type="entry name" value="LIPL48"/>
    <property type="match status" value="1"/>
</dbReference>